<reference evidence="1" key="1">
    <citation type="submission" date="2018-04" db="EMBL/GenBank/DDBJ databases">
        <authorList>
            <person name="Go L.Y."/>
            <person name="Mitchell J.A."/>
        </authorList>
    </citation>
    <scope>NUCLEOTIDE SEQUENCE</scope>
    <source>
        <strain evidence="1">ARTV</strain>
    </source>
</reference>
<dbReference type="AlphaFoldDB" id="A0A3B0M2I2"/>
<name>A0A3B0M2I2_9GAMM</name>
<protein>
    <submittedName>
        <fullName evidence="1">Uncharacterized protein</fullName>
    </submittedName>
</protein>
<dbReference type="InterPro" id="IPR005564">
    <property type="entry name" value="Major_capsid_GpE"/>
</dbReference>
<accession>A0A3B0M2I2</accession>
<dbReference type="Pfam" id="PF03864">
    <property type="entry name" value="Phage_cap_E"/>
    <property type="match status" value="1"/>
</dbReference>
<sequence length="88" mass="9989">MRKPVPARFTKVSGGNFELWLYNDWYIDPVDNVEKPMIPDGAVIMSGDDLMGTRAFGAILDPAFNYGPMAYAPKTWIQEDPAQRFLMM</sequence>
<organism evidence="1">
    <name type="scientific">Arsenophonus endosymbiont of Trialeurodes vaporariorum</name>
    <dbReference type="NCBI Taxonomy" id="235567"/>
    <lineage>
        <taxon>Bacteria</taxon>
        <taxon>Pseudomonadati</taxon>
        <taxon>Pseudomonadota</taxon>
        <taxon>Gammaproteobacteria</taxon>
        <taxon>Enterobacterales</taxon>
        <taxon>Morganellaceae</taxon>
        <taxon>Arsenophonus</taxon>
    </lineage>
</organism>
<proteinExistence type="predicted"/>
<evidence type="ECO:0000313" key="1">
    <source>
        <dbReference type="EMBL" id="SSW96423.1"/>
    </source>
</evidence>
<dbReference type="EMBL" id="UFQR01000015">
    <property type="protein sequence ID" value="SSW96423.1"/>
    <property type="molecule type" value="Genomic_DNA"/>
</dbReference>
<dbReference type="Gene3D" id="3.15.30.10">
    <property type="entry name" value="putative capsid protein of prophage domain like"/>
    <property type="match status" value="1"/>
</dbReference>
<gene>
    <name evidence="1" type="ORF">ARTV_2831</name>
</gene>